<name>C7QIL5_CATAD</name>
<gene>
    <name evidence="1" type="ordered locus">Caci_6238</name>
</gene>
<dbReference type="InParanoid" id="C7QIL5"/>
<dbReference type="EMBL" id="CP001700">
    <property type="protein sequence ID" value="ACU75092.1"/>
    <property type="molecule type" value="Genomic_DNA"/>
</dbReference>
<keyword evidence="2" id="KW-1185">Reference proteome</keyword>
<dbReference type="OrthoDB" id="5996503at2"/>
<protein>
    <submittedName>
        <fullName evidence="1">Uncharacterized protein</fullName>
    </submittedName>
</protein>
<reference evidence="1 2" key="1">
    <citation type="journal article" date="2009" name="Stand. Genomic Sci.">
        <title>Complete genome sequence of Catenulispora acidiphila type strain (ID 139908).</title>
        <authorList>
            <person name="Copeland A."/>
            <person name="Lapidus A."/>
            <person name="Glavina Del Rio T."/>
            <person name="Nolan M."/>
            <person name="Lucas S."/>
            <person name="Chen F."/>
            <person name="Tice H."/>
            <person name="Cheng J.F."/>
            <person name="Bruce D."/>
            <person name="Goodwin L."/>
            <person name="Pitluck S."/>
            <person name="Mikhailova N."/>
            <person name="Pati A."/>
            <person name="Ivanova N."/>
            <person name="Mavromatis K."/>
            <person name="Chen A."/>
            <person name="Palaniappan K."/>
            <person name="Chain P."/>
            <person name="Land M."/>
            <person name="Hauser L."/>
            <person name="Chang Y.J."/>
            <person name="Jeffries C.D."/>
            <person name="Chertkov O."/>
            <person name="Brettin T."/>
            <person name="Detter J.C."/>
            <person name="Han C."/>
            <person name="Ali Z."/>
            <person name="Tindall B.J."/>
            <person name="Goker M."/>
            <person name="Bristow J."/>
            <person name="Eisen J.A."/>
            <person name="Markowitz V."/>
            <person name="Hugenholtz P."/>
            <person name="Kyrpides N.C."/>
            <person name="Klenk H.P."/>
        </authorList>
    </citation>
    <scope>NUCLEOTIDE SEQUENCE [LARGE SCALE GENOMIC DNA]</scope>
    <source>
        <strain evidence="2">DSM 44928 / JCM 14897 / NBRC 102108 / NRRL B-24433 / ID139908</strain>
    </source>
</reference>
<evidence type="ECO:0000313" key="2">
    <source>
        <dbReference type="Proteomes" id="UP000000851"/>
    </source>
</evidence>
<organism evidence="1 2">
    <name type="scientific">Catenulispora acidiphila (strain DSM 44928 / JCM 14897 / NBRC 102108 / NRRL B-24433 / ID139908)</name>
    <dbReference type="NCBI Taxonomy" id="479433"/>
    <lineage>
        <taxon>Bacteria</taxon>
        <taxon>Bacillati</taxon>
        <taxon>Actinomycetota</taxon>
        <taxon>Actinomycetes</taxon>
        <taxon>Catenulisporales</taxon>
        <taxon>Catenulisporaceae</taxon>
        <taxon>Catenulispora</taxon>
    </lineage>
</organism>
<dbReference type="Proteomes" id="UP000000851">
    <property type="component" value="Chromosome"/>
</dbReference>
<dbReference type="AlphaFoldDB" id="C7QIL5"/>
<proteinExistence type="predicted"/>
<dbReference type="eggNOG" id="ENOG502ZSER">
    <property type="taxonomic scope" value="Bacteria"/>
</dbReference>
<dbReference type="HOGENOM" id="CLU_1037037_0_0_11"/>
<sequence>MGDLGFLVSRLVRRYRDPVVGTLRLTAKDWRGSRVKYVGVVSAPGLSPTPVSYRTSEPTKRWVMDGMDLPVVVDRTRPAKLRILWKQVPTTKQYRANLQAQQMRQAAETAAHMASGDSAAGTPPLHNIFAMRGNLFGDGGDLAQVVSNAISEAFGSQSSTVWGESHVHMQISEGAPIVGGIRGTAIVIAERDVSVPAMFGDAMAGGLVDLTLEVTPPDGVPYPARARLVFSTPERRARIAAVGTRLPIRIDPTRRAHVEIDTAALNLD</sequence>
<evidence type="ECO:0000313" key="1">
    <source>
        <dbReference type="EMBL" id="ACU75092.1"/>
    </source>
</evidence>
<accession>C7QIL5</accession>
<dbReference type="RefSeq" id="WP_015794821.1">
    <property type="nucleotide sequence ID" value="NC_013131.1"/>
</dbReference>
<dbReference type="KEGG" id="cai:Caci_6238"/>